<dbReference type="Pfam" id="PF13852">
    <property type="entry name" value="DUF4197"/>
    <property type="match status" value="1"/>
</dbReference>
<proteinExistence type="predicted"/>
<evidence type="ECO:0000313" key="1">
    <source>
        <dbReference type="EMBL" id="MBB3840055.1"/>
    </source>
</evidence>
<name>A0A7W5ZNV8_9BACT</name>
<gene>
    <name evidence="1" type="ORF">FHS57_004068</name>
</gene>
<comment type="caution">
    <text evidence="1">The sequence shown here is derived from an EMBL/GenBank/DDBJ whole genome shotgun (WGS) entry which is preliminary data.</text>
</comment>
<protein>
    <recommendedName>
        <fullName evidence="3">DUF4197 domain-containing protein</fullName>
    </recommendedName>
</protein>
<evidence type="ECO:0008006" key="3">
    <source>
        <dbReference type="Google" id="ProtNLM"/>
    </source>
</evidence>
<dbReference type="RefSeq" id="WP_183976795.1">
    <property type="nucleotide sequence ID" value="NZ_JACIBY010000009.1"/>
</dbReference>
<organism evidence="1 2">
    <name type="scientific">Runella defluvii</name>
    <dbReference type="NCBI Taxonomy" id="370973"/>
    <lineage>
        <taxon>Bacteria</taxon>
        <taxon>Pseudomonadati</taxon>
        <taxon>Bacteroidota</taxon>
        <taxon>Cytophagia</taxon>
        <taxon>Cytophagales</taxon>
        <taxon>Spirosomataceae</taxon>
        <taxon>Runella</taxon>
    </lineage>
</organism>
<accession>A0A7W5ZNV8</accession>
<dbReference type="InterPro" id="IPR025245">
    <property type="entry name" value="DUF4197"/>
</dbReference>
<evidence type="ECO:0000313" key="2">
    <source>
        <dbReference type="Proteomes" id="UP000541352"/>
    </source>
</evidence>
<dbReference type="AlphaFoldDB" id="A0A7W5ZNV8"/>
<dbReference type="EMBL" id="JACIBY010000009">
    <property type="protein sequence ID" value="MBB3840055.1"/>
    <property type="molecule type" value="Genomic_DNA"/>
</dbReference>
<sequence length="250" mass="27336">MKSIVSVCVAFVLGTSVYAQDQPKKKSTFGDLLKKAETAITDVTKGGTSLTNDEIVQGLKEALTVGISNGSAQASAVDGYYKNTLIRIPFPSDIQKVETTLRKAGLGNEVDKFLLSLNRAAEDAAKKSKPIFVKAITSMSIQDALGILKGDSTAATSYLKRTTNADLYKQFYPVVDSTLKLNNTTKYYADLINAYNKIPLVQKINPDLKQYATQKAVDGLYVLIAQEERKIRKDPVARATELLKKVFGQQ</sequence>
<keyword evidence="2" id="KW-1185">Reference proteome</keyword>
<reference evidence="1 2" key="1">
    <citation type="submission" date="2020-08" db="EMBL/GenBank/DDBJ databases">
        <title>Genomic Encyclopedia of Type Strains, Phase IV (KMG-IV): sequencing the most valuable type-strain genomes for metagenomic binning, comparative biology and taxonomic classification.</title>
        <authorList>
            <person name="Goeker M."/>
        </authorList>
    </citation>
    <scope>NUCLEOTIDE SEQUENCE [LARGE SCALE GENOMIC DNA]</scope>
    <source>
        <strain evidence="1 2">DSM 17976</strain>
    </source>
</reference>
<dbReference type="Proteomes" id="UP000541352">
    <property type="component" value="Unassembled WGS sequence"/>
</dbReference>